<organism evidence="2">
    <name type="scientific">Blackfly microvirus SF02</name>
    <dbReference type="NCBI Taxonomy" id="2576452"/>
    <lineage>
        <taxon>Viruses</taxon>
        <taxon>Monodnaviria</taxon>
        <taxon>Sangervirae</taxon>
        <taxon>Phixviricota</taxon>
        <taxon>Malgrandaviricetes</taxon>
        <taxon>Petitvirales</taxon>
        <taxon>Microviridae</taxon>
        <taxon>Microvirus</taxon>
    </lineage>
</organism>
<dbReference type="Proteomes" id="UP000324278">
    <property type="component" value="Segment"/>
</dbReference>
<feature type="region of interest" description="Disordered" evidence="1">
    <location>
        <begin position="128"/>
        <end position="150"/>
    </location>
</feature>
<proteinExistence type="predicted"/>
<sequence>MAKSHPLYSFYQSHGRYTLNTGDKLITKQSHKAECDINTILSQYKKTGIINHINNASANYENLPDYPDYQQSLNTIINAQTAFSELPAVVRDRYKNDPATFLAALGDPTQRSQLEEWGVYKKGTALGAVPTASQPQPSAAPVPSAPKKSE</sequence>
<reference evidence="2" key="1">
    <citation type="submission" date="2018-12" db="EMBL/GenBank/DDBJ databases">
        <title>Singled stranded DNA viruses identified in blackflies (Austrosimulium ungulatum) sampled in New Zealand.</title>
        <authorList>
            <person name="Kraberger S."/>
            <person name="Fontenele R.S."/>
            <person name="Schmidlin K."/>
            <person name="Walters M."/>
            <person name="Varsani A."/>
        </authorList>
    </citation>
    <scope>NUCLEOTIDE SEQUENCE [LARGE SCALE GENOMIC DNA]</scope>
    <source>
        <strain evidence="2">139</strain>
    </source>
</reference>
<name>A0A4P8PKD3_9VIRU</name>
<dbReference type="InterPro" id="IPR014131">
    <property type="entry name" value="Chlamydia_phage_Vp3"/>
</dbReference>
<accession>A0A4P8PKD3</accession>
<protein>
    <submittedName>
        <fullName evidence="2">Internal scaffolding protein</fullName>
    </submittedName>
</protein>
<dbReference type="EMBL" id="MK249200">
    <property type="protein sequence ID" value="QCQ84971.1"/>
    <property type="molecule type" value="Genomic_DNA"/>
</dbReference>
<dbReference type="Pfam" id="PF09675">
    <property type="entry name" value="Chlamy_scaf"/>
    <property type="match status" value="1"/>
</dbReference>
<evidence type="ECO:0000256" key="1">
    <source>
        <dbReference type="SAM" id="MobiDB-lite"/>
    </source>
</evidence>
<feature type="compositionally biased region" description="Low complexity" evidence="1">
    <location>
        <begin position="128"/>
        <end position="137"/>
    </location>
</feature>
<evidence type="ECO:0000313" key="2">
    <source>
        <dbReference type="EMBL" id="QCQ84971.1"/>
    </source>
</evidence>